<evidence type="ECO:0000256" key="6">
    <source>
        <dbReference type="SAM" id="MobiDB-lite"/>
    </source>
</evidence>
<evidence type="ECO:0000256" key="5">
    <source>
        <dbReference type="SAM" id="Coils"/>
    </source>
</evidence>
<comment type="subcellular location">
    <subcellularLocation>
        <location evidence="1">Membrane</location>
        <topology evidence="1">Multi-pass membrane protein</topology>
    </subcellularLocation>
</comment>
<dbReference type="InterPro" id="IPR052719">
    <property type="entry name" value="CvpA-like"/>
</dbReference>
<dbReference type="Proteomes" id="UP000761264">
    <property type="component" value="Unassembled WGS sequence"/>
</dbReference>
<dbReference type="GO" id="GO:0016020">
    <property type="term" value="C:membrane"/>
    <property type="evidence" value="ECO:0007669"/>
    <property type="project" value="UniProtKB-SubCell"/>
</dbReference>
<dbReference type="AlphaFoldDB" id="A0A967EZM1"/>
<feature type="transmembrane region" description="Helical" evidence="7">
    <location>
        <begin position="6"/>
        <end position="26"/>
    </location>
</feature>
<dbReference type="PANTHER" id="PTHR36926">
    <property type="entry name" value="COLICIN V PRODUCTION PROTEIN"/>
    <property type="match status" value="1"/>
</dbReference>
<accession>A0A967EZM1</accession>
<comment type="caution">
    <text evidence="8">The sequence shown here is derived from an EMBL/GenBank/DDBJ whole genome shotgun (WGS) entry which is preliminary data.</text>
</comment>
<sequence>MDSLPINLADLIVIIVLIVSGIFAFVRGFVHEVFAIGSWIAATFVTLYAFPHAQPLVEQYIPTEFFASLVTGVVIFLVSLVLFSMLTRLLSNRVQESSLGALDRSLGLLFGFARGAVIVVLAWLALTFLMPEEDMFEWVKDARSRPMVEWGADRLMILVPAGMLERGSEAAEEARRRAEELRRQEQTYRQLVSPLRKADAPESQPEYNENMRGEIEKAIEGLIGEEPAPEGNKQ</sequence>
<evidence type="ECO:0000256" key="7">
    <source>
        <dbReference type="SAM" id="Phobius"/>
    </source>
</evidence>
<dbReference type="Pfam" id="PF02674">
    <property type="entry name" value="Colicin_V"/>
    <property type="match status" value="1"/>
</dbReference>
<keyword evidence="9" id="KW-1185">Reference proteome</keyword>
<dbReference type="PANTHER" id="PTHR36926:SF1">
    <property type="entry name" value="COLICIN V PRODUCTION PROTEIN"/>
    <property type="match status" value="1"/>
</dbReference>
<dbReference type="EMBL" id="JAAQPH010000013">
    <property type="protein sequence ID" value="NIA70314.1"/>
    <property type="molecule type" value="Genomic_DNA"/>
</dbReference>
<feature type="region of interest" description="Disordered" evidence="6">
    <location>
        <begin position="192"/>
        <end position="211"/>
    </location>
</feature>
<organism evidence="8 9">
    <name type="scientific">Pelagibius litoralis</name>
    <dbReference type="NCBI Taxonomy" id="374515"/>
    <lineage>
        <taxon>Bacteria</taxon>
        <taxon>Pseudomonadati</taxon>
        <taxon>Pseudomonadota</taxon>
        <taxon>Alphaproteobacteria</taxon>
        <taxon>Rhodospirillales</taxon>
        <taxon>Rhodovibrionaceae</taxon>
        <taxon>Pelagibius</taxon>
    </lineage>
</organism>
<dbReference type="GO" id="GO:0009403">
    <property type="term" value="P:toxin biosynthetic process"/>
    <property type="evidence" value="ECO:0007669"/>
    <property type="project" value="InterPro"/>
</dbReference>
<evidence type="ECO:0000313" key="9">
    <source>
        <dbReference type="Proteomes" id="UP000761264"/>
    </source>
</evidence>
<dbReference type="InterPro" id="IPR003825">
    <property type="entry name" value="Colicin-V_CvpA"/>
</dbReference>
<gene>
    <name evidence="8" type="ORF">HBA54_17030</name>
</gene>
<evidence type="ECO:0000256" key="1">
    <source>
        <dbReference type="ARBA" id="ARBA00004141"/>
    </source>
</evidence>
<protein>
    <submittedName>
        <fullName evidence="8">CvpA family protein</fullName>
    </submittedName>
</protein>
<evidence type="ECO:0000256" key="4">
    <source>
        <dbReference type="ARBA" id="ARBA00023136"/>
    </source>
</evidence>
<keyword evidence="3 7" id="KW-1133">Transmembrane helix</keyword>
<feature type="transmembrane region" description="Helical" evidence="7">
    <location>
        <begin position="65"/>
        <end position="86"/>
    </location>
</feature>
<evidence type="ECO:0000256" key="2">
    <source>
        <dbReference type="ARBA" id="ARBA00022692"/>
    </source>
</evidence>
<reference evidence="8" key="1">
    <citation type="submission" date="2020-03" db="EMBL/GenBank/DDBJ databases">
        <title>Genome of Pelagibius litoralis DSM 21314T.</title>
        <authorList>
            <person name="Wang G."/>
        </authorList>
    </citation>
    <scope>NUCLEOTIDE SEQUENCE</scope>
    <source>
        <strain evidence="8">DSM 21314</strain>
    </source>
</reference>
<feature type="transmembrane region" description="Helical" evidence="7">
    <location>
        <begin position="33"/>
        <end position="53"/>
    </location>
</feature>
<proteinExistence type="predicted"/>
<feature type="transmembrane region" description="Helical" evidence="7">
    <location>
        <begin position="106"/>
        <end position="130"/>
    </location>
</feature>
<keyword evidence="4 7" id="KW-0472">Membrane</keyword>
<evidence type="ECO:0000256" key="3">
    <source>
        <dbReference type="ARBA" id="ARBA00022989"/>
    </source>
</evidence>
<dbReference type="RefSeq" id="WP_167226780.1">
    <property type="nucleotide sequence ID" value="NZ_JAAQPH010000013.1"/>
</dbReference>
<feature type="coiled-coil region" evidence="5">
    <location>
        <begin position="164"/>
        <end position="191"/>
    </location>
</feature>
<name>A0A967EZM1_9PROT</name>
<keyword evidence="5" id="KW-0175">Coiled coil</keyword>
<evidence type="ECO:0000313" key="8">
    <source>
        <dbReference type="EMBL" id="NIA70314.1"/>
    </source>
</evidence>
<keyword evidence="2 7" id="KW-0812">Transmembrane</keyword>